<name>A0AC35TTQ9_9BILA</name>
<accession>A0AC35TTQ9</accession>
<dbReference type="WBParaSite" id="RSKR_0000388250.1">
    <property type="protein sequence ID" value="RSKR_0000388250.1"/>
    <property type="gene ID" value="RSKR_0000388250"/>
</dbReference>
<dbReference type="Proteomes" id="UP000095286">
    <property type="component" value="Unplaced"/>
</dbReference>
<evidence type="ECO:0000313" key="1">
    <source>
        <dbReference type="Proteomes" id="UP000095286"/>
    </source>
</evidence>
<proteinExistence type="predicted"/>
<protein>
    <submittedName>
        <fullName evidence="2">7TM_GPCR_Srx domain-containing protein</fullName>
    </submittedName>
</protein>
<organism evidence="1 2">
    <name type="scientific">Rhabditophanes sp. KR3021</name>
    <dbReference type="NCBI Taxonomy" id="114890"/>
    <lineage>
        <taxon>Eukaryota</taxon>
        <taxon>Metazoa</taxon>
        <taxon>Ecdysozoa</taxon>
        <taxon>Nematoda</taxon>
        <taxon>Chromadorea</taxon>
        <taxon>Rhabditida</taxon>
        <taxon>Tylenchina</taxon>
        <taxon>Panagrolaimomorpha</taxon>
        <taxon>Strongyloidoidea</taxon>
        <taxon>Alloionematidae</taxon>
        <taxon>Rhabditophanes</taxon>
    </lineage>
</organism>
<reference evidence="2" key="1">
    <citation type="submission" date="2016-11" db="UniProtKB">
        <authorList>
            <consortium name="WormBaseParasite"/>
        </authorList>
    </citation>
    <scope>IDENTIFICATION</scope>
    <source>
        <strain evidence="2">KR3021</strain>
    </source>
</reference>
<sequence>MEEMAILQNIFFISSICLDLILHFICIYSILKLKSFRNCFGYICLSASITECCLIFLSSFYILYNFETRSSGKFDATVPERLMGALKSYLWKVLDLQYLFQSINRCIAINFPTYYYKKFDTKVSVIYTSSVWILGIFLILPYMDDRCQYFYNSFYKTWEMSDSPCRYLIREILTDYFLIMCFVAELTIDIFVIKTILKRSRKAQKTKNVVKINQTTPVRTYTIFTKENIFAFQCFYSTISAFINSIIYGIIFSIRDPTFDTKFITNAISILYLSLSSIILISCNADVRNLLSEKICKIIIEGKTMLYS</sequence>
<evidence type="ECO:0000313" key="2">
    <source>
        <dbReference type="WBParaSite" id="RSKR_0000388250.1"/>
    </source>
</evidence>